<dbReference type="EMBL" id="JAWDJO010000046">
    <property type="protein sequence ID" value="KAL1897278.1"/>
    <property type="molecule type" value="Genomic_DNA"/>
</dbReference>
<sequence length="230" mass="24224">MPVAKTDAPKRFELPALDFNFESLTDGTGIPPPLPSPVTTAPAPIPNPTSAAVTKRAQNAAPKTAVTSETTTASKAVGASPNGNSTISISSPPAPSATRGSKRRADDSPTTTRHGSLRRLLSRSLLNHAYAEDKAMTTSTPTTPGLASARPSSGGNGSITDDKKAKRRSGWFQRLRSSDGYSKRSSIILDEPKKSGPPPPMIPELRTLETNIDLGNAGTISDELFFKTFK</sequence>
<gene>
    <name evidence="2" type="ORF">Cpir12675_002382</name>
</gene>
<feature type="region of interest" description="Disordered" evidence="1">
    <location>
        <begin position="132"/>
        <end position="201"/>
    </location>
</feature>
<name>A0ABR3Z9D1_9PEZI</name>
<protein>
    <submittedName>
        <fullName evidence="2">Uncharacterized protein</fullName>
    </submittedName>
</protein>
<comment type="caution">
    <text evidence="2">The sequence shown here is derived from an EMBL/GenBank/DDBJ whole genome shotgun (WGS) entry which is preliminary data.</text>
</comment>
<accession>A0ABR3Z9D1</accession>
<organism evidence="2 3">
    <name type="scientific">Ceratocystis pirilliformis</name>
    <dbReference type="NCBI Taxonomy" id="259994"/>
    <lineage>
        <taxon>Eukaryota</taxon>
        <taxon>Fungi</taxon>
        <taxon>Dikarya</taxon>
        <taxon>Ascomycota</taxon>
        <taxon>Pezizomycotina</taxon>
        <taxon>Sordariomycetes</taxon>
        <taxon>Hypocreomycetidae</taxon>
        <taxon>Microascales</taxon>
        <taxon>Ceratocystidaceae</taxon>
        <taxon>Ceratocystis</taxon>
    </lineage>
</organism>
<evidence type="ECO:0000313" key="3">
    <source>
        <dbReference type="Proteomes" id="UP001583280"/>
    </source>
</evidence>
<reference evidence="2 3" key="1">
    <citation type="journal article" date="2024" name="IMA Fungus">
        <title>IMA Genome - F19 : A genome assembly and annotation guide to empower mycologists, including annotated draft genome sequences of Ceratocystis pirilliformis, Diaporthe australafricana, Fusarium ophioides, Paecilomyces lecythidis, and Sporothrix stenoceras.</title>
        <authorList>
            <person name="Aylward J."/>
            <person name="Wilson A.M."/>
            <person name="Visagie C.M."/>
            <person name="Spraker J."/>
            <person name="Barnes I."/>
            <person name="Buitendag C."/>
            <person name="Ceriani C."/>
            <person name="Del Mar Angel L."/>
            <person name="du Plessis D."/>
            <person name="Fuchs T."/>
            <person name="Gasser K."/>
            <person name="Kramer D."/>
            <person name="Li W."/>
            <person name="Munsamy K."/>
            <person name="Piso A."/>
            <person name="Price J.L."/>
            <person name="Sonnekus B."/>
            <person name="Thomas C."/>
            <person name="van der Nest A."/>
            <person name="van Dijk A."/>
            <person name="van Heerden A."/>
            <person name="van Vuuren N."/>
            <person name="Yilmaz N."/>
            <person name="Duong T.A."/>
            <person name="van der Merwe N.A."/>
            <person name="Wingfield M.J."/>
            <person name="Wingfield B.D."/>
        </authorList>
    </citation>
    <scope>NUCLEOTIDE SEQUENCE [LARGE SCALE GENOMIC DNA]</scope>
    <source>
        <strain evidence="2 3">CMW 12675</strain>
    </source>
</reference>
<proteinExistence type="predicted"/>
<feature type="compositionally biased region" description="Polar residues" evidence="1">
    <location>
        <begin position="136"/>
        <end position="153"/>
    </location>
</feature>
<evidence type="ECO:0000313" key="2">
    <source>
        <dbReference type="EMBL" id="KAL1897278.1"/>
    </source>
</evidence>
<evidence type="ECO:0000256" key="1">
    <source>
        <dbReference type="SAM" id="MobiDB-lite"/>
    </source>
</evidence>
<feature type="compositionally biased region" description="Polar residues" evidence="1">
    <location>
        <begin position="65"/>
        <end position="74"/>
    </location>
</feature>
<keyword evidence="3" id="KW-1185">Reference proteome</keyword>
<dbReference type="Proteomes" id="UP001583280">
    <property type="component" value="Unassembled WGS sequence"/>
</dbReference>
<feature type="region of interest" description="Disordered" evidence="1">
    <location>
        <begin position="22"/>
        <end position="120"/>
    </location>
</feature>